<name>C8BNE8_9EURY</name>
<accession>C8BNE8</accession>
<protein>
    <submittedName>
        <fullName evidence="2">Uncharacterized protein</fullName>
    </submittedName>
</protein>
<geneLocation type="plasmid" evidence="2">
    <name>pAMT11</name>
</geneLocation>
<dbReference type="EMBL" id="GQ254849">
    <property type="protein sequence ID" value="ACV03455.1"/>
    <property type="molecule type" value="Genomic_DNA"/>
</dbReference>
<evidence type="ECO:0000256" key="1">
    <source>
        <dbReference type="SAM" id="Phobius"/>
    </source>
</evidence>
<keyword evidence="1" id="KW-0472">Membrane</keyword>
<keyword evidence="2" id="KW-0614">Plasmid</keyword>
<feature type="transmembrane region" description="Helical" evidence="1">
    <location>
        <begin position="12"/>
        <end position="39"/>
    </location>
</feature>
<dbReference type="AlphaFoldDB" id="C8BNE8"/>
<keyword evidence="1" id="KW-0812">Transmembrane</keyword>
<keyword evidence="1" id="KW-1133">Transmembrane helix</keyword>
<feature type="transmembrane region" description="Helical" evidence="1">
    <location>
        <begin position="69"/>
        <end position="88"/>
    </location>
</feature>
<evidence type="ECO:0000313" key="2">
    <source>
        <dbReference type="EMBL" id="ACV03455.1"/>
    </source>
</evidence>
<organism evidence="2">
    <name type="scientific">Thermococcus sp. AMT11</name>
    <dbReference type="NCBI Taxonomy" id="563043"/>
    <lineage>
        <taxon>Archaea</taxon>
        <taxon>Methanobacteriati</taxon>
        <taxon>Methanobacteriota</taxon>
        <taxon>Thermococci</taxon>
        <taxon>Thermococcales</taxon>
        <taxon>Thermococcaceae</taxon>
        <taxon>Thermococcus</taxon>
    </lineage>
</organism>
<reference evidence="2" key="1">
    <citation type="journal article" date="2011" name="Res. Microbiol.">
        <title>pAMT11, a novel plasmid isolated from a Thermococcus sp. strain closely related to the virus-like integrated element TKV1 of the Thermococcus kodakaraensis genome.</title>
        <authorList>
            <person name="Gonnet M."/>
            <person name="Erauso G."/>
            <person name="Prieur D."/>
            <person name="Le Romancer M."/>
        </authorList>
    </citation>
    <scope>NUCLEOTIDE SEQUENCE</scope>
    <source>
        <strain evidence="2">AMT11</strain>
        <plasmid evidence="2">pAMT11</plasmid>
    </source>
</reference>
<proteinExistence type="predicted"/>
<sequence length="106" mass="12931">MGKRSELAEQLWPFFLIFLDSVTYCVKYEVLDILVVTFFNQRFYFFYEGNRHLNLFPDRGGFFFPPAHISPPFVFFIDAKLYIAFLLLTEKYRHLPYNYRYFPENI</sequence>